<proteinExistence type="predicted"/>
<dbReference type="AlphaFoldDB" id="A0A0F9D2Y3"/>
<organism evidence="1">
    <name type="scientific">marine sediment metagenome</name>
    <dbReference type="NCBI Taxonomy" id="412755"/>
    <lineage>
        <taxon>unclassified sequences</taxon>
        <taxon>metagenomes</taxon>
        <taxon>ecological metagenomes</taxon>
    </lineage>
</organism>
<gene>
    <name evidence="1" type="ORF">LCGC14_2538570</name>
</gene>
<reference evidence="1" key="1">
    <citation type="journal article" date="2015" name="Nature">
        <title>Complex archaea that bridge the gap between prokaryotes and eukaryotes.</title>
        <authorList>
            <person name="Spang A."/>
            <person name="Saw J.H."/>
            <person name="Jorgensen S.L."/>
            <person name="Zaremba-Niedzwiedzka K."/>
            <person name="Martijn J."/>
            <person name="Lind A.E."/>
            <person name="van Eijk R."/>
            <person name="Schleper C."/>
            <person name="Guy L."/>
            <person name="Ettema T.J."/>
        </authorList>
    </citation>
    <scope>NUCLEOTIDE SEQUENCE</scope>
</reference>
<protein>
    <submittedName>
        <fullName evidence="1">Uncharacterized protein</fullName>
    </submittedName>
</protein>
<accession>A0A0F9D2Y3</accession>
<feature type="non-terminal residue" evidence="1">
    <location>
        <position position="52"/>
    </location>
</feature>
<evidence type="ECO:0000313" key="1">
    <source>
        <dbReference type="EMBL" id="KKL12161.1"/>
    </source>
</evidence>
<sequence length="52" mass="6079">MKVRVIFKFEKETKGAVRYQEVDEDTMEPLNFKEAFIGTIYLRKAQIEGIAP</sequence>
<name>A0A0F9D2Y3_9ZZZZ</name>
<comment type="caution">
    <text evidence="1">The sequence shown here is derived from an EMBL/GenBank/DDBJ whole genome shotgun (WGS) entry which is preliminary data.</text>
</comment>
<dbReference type="EMBL" id="LAZR01041371">
    <property type="protein sequence ID" value="KKL12161.1"/>
    <property type="molecule type" value="Genomic_DNA"/>
</dbReference>